<keyword evidence="9" id="KW-0863">Zinc-finger</keyword>
<evidence type="ECO:0000256" key="2">
    <source>
        <dbReference type="ARBA" id="ARBA00022679"/>
    </source>
</evidence>
<keyword evidence="2" id="KW-0808">Transferase</keyword>
<dbReference type="InterPro" id="IPR001584">
    <property type="entry name" value="Integrase_cat-core"/>
</dbReference>
<dbReference type="PANTHER" id="PTHR41694">
    <property type="entry name" value="ENDOGENOUS RETROVIRUS GROUP K MEMBER POL PROTEIN"/>
    <property type="match status" value="1"/>
</dbReference>
<protein>
    <recommendedName>
        <fullName evidence="1">RNA-directed DNA polymerase</fullName>
        <ecNumber evidence="1">2.7.7.49</ecNumber>
    </recommendedName>
</protein>
<feature type="non-terminal residue" evidence="12">
    <location>
        <position position="111"/>
    </location>
</feature>
<name>A0A7K4JNS1_GEOCA</name>
<feature type="non-terminal residue" evidence="12">
    <location>
        <position position="1"/>
    </location>
</feature>
<dbReference type="Proteomes" id="UP000531151">
    <property type="component" value="Unassembled WGS sequence"/>
</dbReference>
<dbReference type="GO" id="GO:0004519">
    <property type="term" value="F:endonuclease activity"/>
    <property type="evidence" value="ECO:0007669"/>
    <property type="project" value="UniProtKB-KW"/>
</dbReference>
<dbReference type="Gene3D" id="3.30.420.10">
    <property type="entry name" value="Ribonuclease H-like superfamily/Ribonuclease H"/>
    <property type="match status" value="1"/>
</dbReference>
<evidence type="ECO:0000259" key="11">
    <source>
        <dbReference type="PROSITE" id="PS50994"/>
    </source>
</evidence>
<dbReference type="PROSITE" id="PS50876">
    <property type="entry name" value="ZF_INTEGRASE"/>
    <property type="match status" value="1"/>
</dbReference>
<proteinExistence type="predicted"/>
<dbReference type="SUPFAM" id="SSF53098">
    <property type="entry name" value="Ribonuclease H-like"/>
    <property type="match status" value="1"/>
</dbReference>
<keyword evidence="6" id="KW-0255">Endonuclease</keyword>
<comment type="caution">
    <text evidence="12">The sequence shown here is derived from an EMBL/GenBank/DDBJ whole genome shotgun (WGS) entry which is preliminary data.</text>
</comment>
<dbReference type="OrthoDB" id="9381447at2759"/>
<dbReference type="PROSITE" id="PS50994">
    <property type="entry name" value="INTEGRASE"/>
    <property type="match status" value="1"/>
</dbReference>
<sequence>MARGNHLADELTKPQVYNVTKAEQLHALHHLSSRFLRKLCHITREQARAIVKNCPSCAPLLPVPHIGVNPRGLMPNDLWQMDVTHVPSFGKSSYVHVTIDTFSHYAVASAL</sequence>
<evidence type="ECO:0000256" key="8">
    <source>
        <dbReference type="ARBA" id="ARBA00022918"/>
    </source>
</evidence>
<dbReference type="Pfam" id="PF00665">
    <property type="entry name" value="rve"/>
    <property type="match status" value="1"/>
</dbReference>
<evidence type="ECO:0000256" key="6">
    <source>
        <dbReference type="ARBA" id="ARBA00022759"/>
    </source>
</evidence>
<organism evidence="12 13">
    <name type="scientific">Geococcyx californianus</name>
    <name type="common">Greater roadrunner</name>
    <name type="synonym">Saurothera californiana</name>
    <dbReference type="NCBI Taxonomy" id="8947"/>
    <lineage>
        <taxon>Eukaryota</taxon>
        <taxon>Metazoa</taxon>
        <taxon>Chordata</taxon>
        <taxon>Craniata</taxon>
        <taxon>Vertebrata</taxon>
        <taxon>Euteleostomi</taxon>
        <taxon>Archelosauria</taxon>
        <taxon>Archosauria</taxon>
        <taxon>Dinosauria</taxon>
        <taxon>Saurischia</taxon>
        <taxon>Theropoda</taxon>
        <taxon>Coelurosauria</taxon>
        <taxon>Aves</taxon>
        <taxon>Neognathae</taxon>
        <taxon>Neoaves</taxon>
        <taxon>Otidimorphae</taxon>
        <taxon>Cuculiformes</taxon>
        <taxon>Neomorphidae</taxon>
        <taxon>Geococcyx</taxon>
    </lineage>
</organism>
<feature type="domain" description="Integrase-type" evidence="10">
    <location>
        <begin position="17"/>
        <end position="58"/>
    </location>
</feature>
<dbReference type="InterPro" id="IPR017856">
    <property type="entry name" value="Integrase-like_N"/>
</dbReference>
<evidence type="ECO:0000256" key="7">
    <source>
        <dbReference type="ARBA" id="ARBA00022801"/>
    </source>
</evidence>
<dbReference type="InterPro" id="IPR003308">
    <property type="entry name" value="Integrase_Zn-bd_dom_N"/>
</dbReference>
<gene>
    <name evidence="12" type="primary">Ervk8_0</name>
    <name evidence="12" type="ORF">GEOCAL_R14875</name>
</gene>
<keyword evidence="9" id="KW-0862">Zinc</keyword>
<evidence type="ECO:0000256" key="4">
    <source>
        <dbReference type="ARBA" id="ARBA00022722"/>
    </source>
</evidence>
<evidence type="ECO:0000256" key="3">
    <source>
        <dbReference type="ARBA" id="ARBA00022695"/>
    </source>
</evidence>
<dbReference type="GO" id="GO:0008270">
    <property type="term" value="F:zinc ion binding"/>
    <property type="evidence" value="ECO:0007669"/>
    <property type="project" value="UniProtKB-KW"/>
</dbReference>
<dbReference type="SUPFAM" id="SSF46919">
    <property type="entry name" value="N-terminal Zn binding domain of HIV integrase"/>
    <property type="match status" value="1"/>
</dbReference>
<keyword evidence="5" id="KW-0479">Metal-binding</keyword>
<keyword evidence="4" id="KW-0540">Nuclease</keyword>
<evidence type="ECO:0000256" key="1">
    <source>
        <dbReference type="ARBA" id="ARBA00012493"/>
    </source>
</evidence>
<evidence type="ECO:0000256" key="5">
    <source>
        <dbReference type="ARBA" id="ARBA00022723"/>
    </source>
</evidence>
<dbReference type="Gene3D" id="1.10.10.200">
    <property type="match status" value="1"/>
</dbReference>
<dbReference type="InterPro" id="IPR012337">
    <property type="entry name" value="RNaseH-like_sf"/>
</dbReference>
<keyword evidence="8" id="KW-0695">RNA-directed DNA polymerase</keyword>
<evidence type="ECO:0000259" key="10">
    <source>
        <dbReference type="PROSITE" id="PS50876"/>
    </source>
</evidence>
<keyword evidence="7" id="KW-0378">Hydrolase</keyword>
<dbReference type="PANTHER" id="PTHR41694:SF3">
    <property type="entry name" value="RNA-DIRECTED DNA POLYMERASE-RELATED"/>
    <property type="match status" value="1"/>
</dbReference>
<dbReference type="EMBL" id="VWPV01032262">
    <property type="protein sequence ID" value="NWH66952.1"/>
    <property type="molecule type" value="Genomic_DNA"/>
</dbReference>
<dbReference type="EC" id="2.7.7.49" evidence="1"/>
<dbReference type="AlphaFoldDB" id="A0A7K4JNS1"/>
<dbReference type="GO" id="GO:0003964">
    <property type="term" value="F:RNA-directed DNA polymerase activity"/>
    <property type="evidence" value="ECO:0007669"/>
    <property type="project" value="UniProtKB-KW"/>
</dbReference>
<evidence type="ECO:0000313" key="12">
    <source>
        <dbReference type="EMBL" id="NWH66952.1"/>
    </source>
</evidence>
<accession>A0A7K4JNS1</accession>
<feature type="domain" description="Integrase catalytic" evidence="11">
    <location>
        <begin position="71"/>
        <end position="111"/>
    </location>
</feature>
<keyword evidence="3" id="KW-0548">Nucleotidyltransferase</keyword>
<dbReference type="GO" id="GO:0016787">
    <property type="term" value="F:hydrolase activity"/>
    <property type="evidence" value="ECO:0007669"/>
    <property type="project" value="UniProtKB-KW"/>
</dbReference>
<dbReference type="GO" id="GO:0035613">
    <property type="term" value="F:RNA stem-loop binding"/>
    <property type="evidence" value="ECO:0007669"/>
    <property type="project" value="TreeGrafter"/>
</dbReference>
<reference evidence="12 13" key="1">
    <citation type="submission" date="2019-09" db="EMBL/GenBank/DDBJ databases">
        <title>Bird 10,000 Genomes (B10K) Project - Family phase.</title>
        <authorList>
            <person name="Zhang G."/>
        </authorList>
    </citation>
    <scope>NUCLEOTIDE SEQUENCE [LARGE SCALE GENOMIC DNA]</scope>
    <source>
        <strain evidence="12">B10K-CU-031-07</strain>
        <tissue evidence="12">Muscle</tissue>
    </source>
</reference>
<dbReference type="InterPro" id="IPR036397">
    <property type="entry name" value="RNaseH_sf"/>
</dbReference>
<evidence type="ECO:0000256" key="9">
    <source>
        <dbReference type="PROSITE-ProRule" id="PRU00450"/>
    </source>
</evidence>
<evidence type="ECO:0000313" key="13">
    <source>
        <dbReference type="Proteomes" id="UP000531151"/>
    </source>
</evidence>
<keyword evidence="13" id="KW-1185">Reference proteome</keyword>
<dbReference type="Pfam" id="PF02022">
    <property type="entry name" value="Integrase_Zn"/>
    <property type="match status" value="1"/>
</dbReference>
<dbReference type="GO" id="GO:0015074">
    <property type="term" value="P:DNA integration"/>
    <property type="evidence" value="ECO:0007669"/>
    <property type="project" value="InterPro"/>
</dbReference>